<accession>A0ABY4V5W0</accession>
<protein>
    <recommendedName>
        <fullName evidence="4">DUF2975 domain-containing protein</fullName>
    </recommendedName>
</protein>
<keyword evidence="1" id="KW-0812">Transmembrane</keyword>
<name>A0ABY4V5W0_9GAMM</name>
<sequence length="146" mass="16774">MSKSYWKFKPFVGVFLGAAWFTSLVLGLKVWEMTHTATLFPSLPRAMQFTLVLSLTGVIMFVLAELIVLRFYINQNKCFQHLERCWTLYLLAILIFTYFVAHLPNSNEHVEAPLIALAAALMLLVLGICIDVVMFNLYRWVALIKN</sequence>
<gene>
    <name evidence="2" type="ORF">MJO52_11255</name>
</gene>
<keyword evidence="1" id="KW-0472">Membrane</keyword>
<proteinExistence type="predicted"/>
<feature type="transmembrane region" description="Helical" evidence="1">
    <location>
        <begin position="85"/>
        <end position="103"/>
    </location>
</feature>
<feature type="transmembrane region" description="Helical" evidence="1">
    <location>
        <begin position="115"/>
        <end position="138"/>
    </location>
</feature>
<evidence type="ECO:0000313" key="2">
    <source>
        <dbReference type="EMBL" id="USD19661.1"/>
    </source>
</evidence>
<feature type="transmembrane region" description="Helical" evidence="1">
    <location>
        <begin position="51"/>
        <end position="73"/>
    </location>
</feature>
<dbReference type="EMBL" id="CP092418">
    <property type="protein sequence ID" value="USD19661.1"/>
    <property type="molecule type" value="Genomic_DNA"/>
</dbReference>
<evidence type="ECO:0000256" key="1">
    <source>
        <dbReference type="SAM" id="Phobius"/>
    </source>
</evidence>
<dbReference type="RefSeq" id="WP_252081760.1">
    <property type="nucleotide sequence ID" value="NZ_CP092418.1"/>
</dbReference>
<reference evidence="2" key="1">
    <citation type="submission" date="2022-02" db="EMBL/GenBank/DDBJ databases">
        <title>Coral-associated bacteria.</title>
        <authorList>
            <person name="Tang K."/>
            <person name="Wang X."/>
        </authorList>
    </citation>
    <scope>NUCLEOTIDE SEQUENCE</scope>
    <source>
        <strain evidence="2">SCSIO 43006</strain>
    </source>
</reference>
<evidence type="ECO:0000313" key="3">
    <source>
        <dbReference type="Proteomes" id="UP001055658"/>
    </source>
</evidence>
<evidence type="ECO:0008006" key="4">
    <source>
        <dbReference type="Google" id="ProtNLM"/>
    </source>
</evidence>
<keyword evidence="1" id="KW-1133">Transmembrane helix</keyword>
<dbReference type="Proteomes" id="UP001055658">
    <property type="component" value="Chromosome"/>
</dbReference>
<keyword evidence="3" id="KW-1185">Reference proteome</keyword>
<organism evidence="2 3">
    <name type="scientific">Microbulbifer variabilis</name>
    <dbReference type="NCBI Taxonomy" id="266805"/>
    <lineage>
        <taxon>Bacteria</taxon>
        <taxon>Pseudomonadati</taxon>
        <taxon>Pseudomonadota</taxon>
        <taxon>Gammaproteobacteria</taxon>
        <taxon>Cellvibrionales</taxon>
        <taxon>Microbulbiferaceae</taxon>
        <taxon>Microbulbifer</taxon>
    </lineage>
</organism>